<dbReference type="Pfam" id="PF00501">
    <property type="entry name" value="AMP-binding"/>
    <property type="match status" value="1"/>
</dbReference>
<dbReference type="SUPFAM" id="SSF56801">
    <property type="entry name" value="Acetyl-CoA synthetase-like"/>
    <property type="match status" value="1"/>
</dbReference>
<dbReference type="EMBL" id="CP134500">
    <property type="protein sequence ID" value="WNF29162.1"/>
    <property type="molecule type" value="Genomic_DNA"/>
</dbReference>
<dbReference type="InterPro" id="IPR036736">
    <property type="entry name" value="ACP-like_sf"/>
</dbReference>
<dbReference type="InterPro" id="IPR020845">
    <property type="entry name" value="AMP-binding_CS"/>
</dbReference>
<keyword evidence="5" id="KW-1185">Reference proteome</keyword>
<reference evidence="4 5" key="1">
    <citation type="submission" date="2023-09" db="EMBL/GenBank/DDBJ databases">
        <title>Genome completion map analysis of the actinomycetes C11-1.</title>
        <authorList>
            <person name="Qin P."/>
            <person name="Guan P."/>
        </authorList>
    </citation>
    <scope>NUCLEOTIDE SEQUENCE [LARGE SCALE GENOMIC DNA]</scope>
    <source>
        <strain evidence="4 5">C11-1</strain>
    </source>
</reference>
<evidence type="ECO:0000313" key="5">
    <source>
        <dbReference type="Proteomes" id="UP001303236"/>
    </source>
</evidence>
<evidence type="ECO:0000256" key="2">
    <source>
        <dbReference type="ARBA" id="ARBA00022553"/>
    </source>
</evidence>
<accession>A0ABY9W563</accession>
<sequence length="632" mass="67376">MTVDQMATPAQAPGTIDAWFARQAAARGDAVAVTGADGRLTYAELERDANRLAHRLRVLGVGPEIPVAVCVERTTSLVTALLAVLKAGGAYVPLDPSAPVERLRFTLADANAAVLLTDRAERGLRAPHTVLTGRDGEDLTGYPETAPPAPGTGPSSLAYVIYTSGSTGVPKGVMIEHRNVTGLLTGVRDRFGFGPDDVWSLCASAAFDVSVWEMWGALLHGGRLVVVPDEVRRAPQELHALLHREGVTVLNQTPAAFRQLVRYEEEHPGPGAPAELALRLVVFAGEALPPEMLRPWIARHGDAAPALVNMYGITETTVHSTYRRITSADLDGGAGSMIGGPLDGWTMDVLGADGEPVAEGAAGELYVGGAGVARGYLGRPALTAERFLPDPDAAVPGARRYRSGDSARRAADGDHEYLGRLDHQVKIRGYRIELGEIENALTRHPAVRDTVVAVDRDAAGDPRLVAYWVGSAGTPAGPSELREHLGLTLPDYMLPNVYVALDRLPLTRNGKVDRRALPAPEAVRPELDAEFAAPATPVEKVIADIWAEMLSVDRVGRDDDFFELGGHSMLATQAVALTRDQLGVAATLRLFFDRPTVRELASALDELLAAQHDTGAGHRPASHPHHPHGENA</sequence>
<dbReference type="Gene3D" id="3.30.300.30">
    <property type="match status" value="1"/>
</dbReference>
<dbReference type="InterPro" id="IPR025110">
    <property type="entry name" value="AMP-bd_C"/>
</dbReference>
<dbReference type="Gene3D" id="3.40.50.12780">
    <property type="entry name" value="N-terminal domain of ligase-like"/>
    <property type="match status" value="1"/>
</dbReference>
<dbReference type="PANTHER" id="PTHR45527:SF14">
    <property type="entry name" value="PLIPASTATIN SYNTHASE SUBUNIT B"/>
    <property type="match status" value="1"/>
</dbReference>
<evidence type="ECO:0000256" key="1">
    <source>
        <dbReference type="ARBA" id="ARBA00022450"/>
    </source>
</evidence>
<dbReference type="InterPro" id="IPR009081">
    <property type="entry name" value="PP-bd_ACP"/>
</dbReference>
<keyword evidence="2" id="KW-0597">Phosphoprotein</keyword>
<dbReference type="SUPFAM" id="SSF47336">
    <property type="entry name" value="ACP-like"/>
    <property type="match status" value="1"/>
</dbReference>
<dbReference type="CDD" id="cd17643">
    <property type="entry name" value="A_NRPS_Cytc1-like"/>
    <property type="match status" value="1"/>
</dbReference>
<dbReference type="NCBIfam" id="TIGR01733">
    <property type="entry name" value="AA-adenyl-dom"/>
    <property type="match status" value="1"/>
</dbReference>
<proteinExistence type="predicted"/>
<gene>
    <name evidence="4" type="ORF">RI138_21335</name>
</gene>
<dbReference type="Pfam" id="PF00550">
    <property type="entry name" value="PP-binding"/>
    <property type="match status" value="1"/>
</dbReference>
<dbReference type="Pfam" id="PF13193">
    <property type="entry name" value="AMP-binding_C"/>
    <property type="match status" value="1"/>
</dbReference>
<dbReference type="InterPro" id="IPR000873">
    <property type="entry name" value="AMP-dep_synth/lig_dom"/>
</dbReference>
<protein>
    <submittedName>
        <fullName evidence="4">Amino acid adenylation domain-containing protein</fullName>
    </submittedName>
</protein>
<dbReference type="InterPro" id="IPR045851">
    <property type="entry name" value="AMP-bd_C_sf"/>
</dbReference>
<feature type="domain" description="Carrier" evidence="3">
    <location>
        <begin position="533"/>
        <end position="608"/>
    </location>
</feature>
<dbReference type="Proteomes" id="UP001303236">
    <property type="component" value="Chromosome"/>
</dbReference>
<keyword evidence="1" id="KW-0596">Phosphopantetheine</keyword>
<dbReference type="InterPro" id="IPR042099">
    <property type="entry name" value="ANL_N_sf"/>
</dbReference>
<dbReference type="PROSITE" id="PS50075">
    <property type="entry name" value="CARRIER"/>
    <property type="match status" value="1"/>
</dbReference>
<dbReference type="PANTHER" id="PTHR45527">
    <property type="entry name" value="NONRIBOSOMAL PEPTIDE SYNTHETASE"/>
    <property type="match status" value="1"/>
</dbReference>
<dbReference type="SMART" id="SM00823">
    <property type="entry name" value="PKS_PP"/>
    <property type="match status" value="1"/>
</dbReference>
<evidence type="ECO:0000313" key="4">
    <source>
        <dbReference type="EMBL" id="WNF29162.1"/>
    </source>
</evidence>
<dbReference type="InterPro" id="IPR020806">
    <property type="entry name" value="PKS_PP-bd"/>
</dbReference>
<name>A0ABY9W563_9ACTN</name>
<dbReference type="InterPro" id="IPR010071">
    <property type="entry name" value="AA_adenyl_dom"/>
</dbReference>
<evidence type="ECO:0000259" key="3">
    <source>
        <dbReference type="PROSITE" id="PS50075"/>
    </source>
</evidence>
<dbReference type="Gene3D" id="1.10.1200.10">
    <property type="entry name" value="ACP-like"/>
    <property type="match status" value="1"/>
</dbReference>
<organism evidence="4 5">
    <name type="scientific">Streptomyces durocortorensis</name>
    <dbReference type="NCBI Taxonomy" id="2811104"/>
    <lineage>
        <taxon>Bacteria</taxon>
        <taxon>Bacillati</taxon>
        <taxon>Actinomycetota</taxon>
        <taxon>Actinomycetes</taxon>
        <taxon>Kitasatosporales</taxon>
        <taxon>Streptomycetaceae</taxon>
        <taxon>Streptomyces</taxon>
    </lineage>
</organism>
<dbReference type="PROSITE" id="PS00455">
    <property type="entry name" value="AMP_BINDING"/>
    <property type="match status" value="1"/>
</dbReference>